<dbReference type="EMBL" id="RHLK01000003">
    <property type="protein sequence ID" value="MVO99713.1"/>
    <property type="molecule type" value="Genomic_DNA"/>
</dbReference>
<organism evidence="1 2">
    <name type="scientific">Paenibacillus lutrae</name>
    <dbReference type="NCBI Taxonomy" id="2078573"/>
    <lineage>
        <taxon>Bacteria</taxon>
        <taxon>Bacillati</taxon>
        <taxon>Bacillota</taxon>
        <taxon>Bacilli</taxon>
        <taxon>Bacillales</taxon>
        <taxon>Paenibacillaceae</taxon>
        <taxon>Paenibacillus</taxon>
    </lineage>
</organism>
<keyword evidence="2" id="KW-1185">Reference proteome</keyword>
<evidence type="ECO:0000313" key="2">
    <source>
        <dbReference type="Proteomes" id="UP000490800"/>
    </source>
</evidence>
<reference evidence="1 2" key="1">
    <citation type="journal article" date="2019" name="Microorganisms">
        <title>Paenibacillus lutrae sp. nov., A Chitinolytic Species Isolated from A River Otter in Castril Natural Park, Granada, Spain.</title>
        <authorList>
            <person name="Rodriguez M."/>
            <person name="Reina J.C."/>
            <person name="Bejar V."/>
            <person name="Llamas I."/>
        </authorList>
    </citation>
    <scope>NUCLEOTIDE SEQUENCE [LARGE SCALE GENOMIC DNA]</scope>
    <source>
        <strain evidence="1 2">N10</strain>
    </source>
</reference>
<dbReference type="Proteomes" id="UP000490800">
    <property type="component" value="Unassembled WGS sequence"/>
</dbReference>
<dbReference type="OrthoDB" id="2082669at2"/>
<gene>
    <name evidence="1" type="ORF">EDM21_09235</name>
</gene>
<sequence length="147" mass="17332">MKVWKYSTTDVYFDFLDFHDAVVEKIQVLEKQIVVEIESINILAGHPLNPYVAAKNTGVCRLIFVHPMSSEVTLFREDETPQHIECTEFQELEILKFDRNEQNDVCLYEIFGSVDQFCEWRVKAKGLILYWNEFVGDAWFVGWDKDQ</sequence>
<comment type="caution">
    <text evidence="1">The sequence shown here is derived from an EMBL/GenBank/DDBJ whole genome shotgun (WGS) entry which is preliminary data.</text>
</comment>
<name>A0A7X3FH71_9BACL</name>
<dbReference type="RefSeq" id="WP_157334816.1">
    <property type="nucleotide sequence ID" value="NZ_RHLK01000003.1"/>
</dbReference>
<protein>
    <submittedName>
        <fullName evidence="1">Uncharacterized protein</fullName>
    </submittedName>
</protein>
<evidence type="ECO:0000313" key="1">
    <source>
        <dbReference type="EMBL" id="MVO99713.1"/>
    </source>
</evidence>
<accession>A0A7X3FH71</accession>
<proteinExistence type="predicted"/>
<dbReference type="AlphaFoldDB" id="A0A7X3FH71"/>